<proteinExistence type="predicted"/>
<accession>A0ABX3WK79</accession>
<dbReference type="RefSeq" id="WP_085418562.1">
    <property type="nucleotide sequence ID" value="NZ_CP091509.1"/>
</dbReference>
<evidence type="ECO:0000256" key="1">
    <source>
        <dbReference type="SAM" id="Phobius"/>
    </source>
</evidence>
<dbReference type="EMBL" id="MTAC01000018">
    <property type="protein sequence ID" value="OSI34017.1"/>
    <property type="molecule type" value="Genomic_DNA"/>
</dbReference>
<keyword evidence="3" id="KW-1185">Reference proteome</keyword>
<keyword evidence="1" id="KW-1133">Transmembrane helix</keyword>
<feature type="transmembrane region" description="Helical" evidence="1">
    <location>
        <begin position="20"/>
        <end position="40"/>
    </location>
</feature>
<gene>
    <name evidence="2" type="ORF">BV913_07985</name>
</gene>
<keyword evidence="1" id="KW-0812">Transmembrane</keyword>
<evidence type="ECO:0000313" key="3">
    <source>
        <dbReference type="Proteomes" id="UP000193346"/>
    </source>
</evidence>
<keyword evidence="1" id="KW-0472">Membrane</keyword>
<organism evidence="2 3">
    <name type="scientific">Neisseria dumasiana</name>
    <dbReference type="NCBI Taxonomy" id="1931275"/>
    <lineage>
        <taxon>Bacteria</taxon>
        <taxon>Pseudomonadati</taxon>
        <taxon>Pseudomonadota</taxon>
        <taxon>Betaproteobacteria</taxon>
        <taxon>Neisseriales</taxon>
        <taxon>Neisseriaceae</taxon>
        <taxon>Neisseria</taxon>
    </lineage>
</organism>
<protein>
    <submittedName>
        <fullName evidence="2">Uncharacterized protein</fullName>
    </submittedName>
</protein>
<name>A0ABX3WK79_9NEIS</name>
<dbReference type="Proteomes" id="UP000193346">
    <property type="component" value="Unassembled WGS sequence"/>
</dbReference>
<comment type="caution">
    <text evidence="2">The sequence shown here is derived from an EMBL/GenBank/DDBJ whole genome shotgun (WGS) entry which is preliminary data.</text>
</comment>
<reference evidence="2 3" key="1">
    <citation type="submission" date="2017-01" db="EMBL/GenBank/DDBJ databases">
        <authorList>
            <person name="Wolfgang W.J."/>
            <person name="Cole J."/>
            <person name="Wroblewski D."/>
            <person name="Mcginnis J."/>
            <person name="Musser K.A."/>
        </authorList>
    </citation>
    <scope>NUCLEOTIDE SEQUENCE [LARGE SCALE GENOMIC DNA]</scope>
    <source>
        <strain evidence="2 3">93087</strain>
    </source>
</reference>
<evidence type="ECO:0000313" key="2">
    <source>
        <dbReference type="EMBL" id="OSI34017.1"/>
    </source>
</evidence>
<sequence>MESLFKQVVVWLNANQGVLSLAIFILTIILGWVSGIFSSLRRKPKFIISLLECPSFCCIYETGNEFNGYHAYRIGFVIYLDISNIGNNASSIKNIKIGYRWNLIPFCPLWWKYTLRLFWLKKPTIALEDFRVDIGNKVKIYPFLLQKNNLTFNEQDTFLEVGKSTSGVVYFEQPESWGGCQPKIVNNQISITIGVVDVFNKTYYLKTKIPVFTLEEAKKYNPLFGTTLSSL</sequence>